<dbReference type="Gene3D" id="3.50.30.30">
    <property type="match status" value="1"/>
</dbReference>
<feature type="compositionally biased region" description="Basic and acidic residues" evidence="1">
    <location>
        <begin position="1"/>
        <end position="10"/>
    </location>
</feature>
<dbReference type="PANTHER" id="PTHR12147">
    <property type="entry name" value="METALLOPEPTIDASE M28 FAMILY MEMBER"/>
    <property type="match status" value="1"/>
</dbReference>
<name>A0ABT9RHI3_9ACTN</name>
<accession>A0ABT9RHI3</accession>
<dbReference type="Gene3D" id="3.40.630.10">
    <property type="entry name" value="Zn peptidases"/>
    <property type="match status" value="1"/>
</dbReference>
<proteinExistence type="predicted"/>
<gene>
    <name evidence="3" type="ORF">J2S55_008002</name>
</gene>
<organism evidence="3 4">
    <name type="scientific">Streptosporangium brasiliense</name>
    <dbReference type="NCBI Taxonomy" id="47480"/>
    <lineage>
        <taxon>Bacteria</taxon>
        <taxon>Bacillati</taxon>
        <taxon>Actinomycetota</taxon>
        <taxon>Actinomycetes</taxon>
        <taxon>Streptosporangiales</taxon>
        <taxon>Streptosporangiaceae</taxon>
        <taxon>Streptosporangium</taxon>
    </lineage>
</organism>
<dbReference type="SUPFAM" id="SSF53187">
    <property type="entry name" value="Zn-dependent exopeptidases"/>
    <property type="match status" value="1"/>
</dbReference>
<reference evidence="3 4" key="1">
    <citation type="submission" date="2023-07" db="EMBL/GenBank/DDBJ databases">
        <title>Sequencing the genomes of 1000 actinobacteria strains.</title>
        <authorList>
            <person name="Klenk H.-P."/>
        </authorList>
    </citation>
    <scope>NUCLEOTIDE SEQUENCE [LARGE SCALE GENOMIC DNA]</scope>
    <source>
        <strain evidence="3 4">DSM 44109</strain>
    </source>
</reference>
<comment type="caution">
    <text evidence="3">The sequence shown here is derived from an EMBL/GenBank/DDBJ whole genome shotgun (WGS) entry which is preliminary data.</text>
</comment>
<evidence type="ECO:0000259" key="2">
    <source>
        <dbReference type="Pfam" id="PF04389"/>
    </source>
</evidence>
<evidence type="ECO:0000313" key="4">
    <source>
        <dbReference type="Proteomes" id="UP001230426"/>
    </source>
</evidence>
<dbReference type="Proteomes" id="UP001230426">
    <property type="component" value="Unassembled WGS sequence"/>
</dbReference>
<dbReference type="RefSeq" id="WP_306871907.1">
    <property type="nucleotide sequence ID" value="NZ_JAUSRB010000002.1"/>
</dbReference>
<evidence type="ECO:0000256" key="1">
    <source>
        <dbReference type="SAM" id="MobiDB-lite"/>
    </source>
</evidence>
<protein>
    <recommendedName>
        <fullName evidence="2">Peptidase M28 domain-containing protein</fullName>
    </recommendedName>
</protein>
<feature type="domain" description="Peptidase M28" evidence="2">
    <location>
        <begin position="268"/>
        <end position="440"/>
    </location>
</feature>
<feature type="region of interest" description="Disordered" evidence="1">
    <location>
        <begin position="1"/>
        <end position="20"/>
    </location>
</feature>
<keyword evidence="4" id="KW-1185">Reference proteome</keyword>
<dbReference type="InterPro" id="IPR007484">
    <property type="entry name" value="Peptidase_M28"/>
</dbReference>
<dbReference type="InterPro" id="IPR045175">
    <property type="entry name" value="M28_fam"/>
</dbReference>
<dbReference type="EMBL" id="JAUSRB010000002">
    <property type="protein sequence ID" value="MDP9868736.1"/>
    <property type="molecule type" value="Genomic_DNA"/>
</dbReference>
<dbReference type="Pfam" id="PF04389">
    <property type="entry name" value="Peptidase_M28"/>
    <property type="match status" value="1"/>
</dbReference>
<dbReference type="PANTHER" id="PTHR12147:SF26">
    <property type="entry name" value="PEPTIDASE M28 DOMAIN-CONTAINING PROTEIN"/>
    <property type="match status" value="1"/>
</dbReference>
<feature type="region of interest" description="Disordered" evidence="1">
    <location>
        <begin position="235"/>
        <end position="263"/>
    </location>
</feature>
<evidence type="ECO:0000313" key="3">
    <source>
        <dbReference type="EMBL" id="MDP9868736.1"/>
    </source>
</evidence>
<sequence length="450" mass="46105">MTSTASERHQGGQGGPDLAPLVGAVSATRMHATVCELAGDRYAGRRVGTSGGRAAATWLAEQLGELGAQVHLSEFDVADVRELYATPMLDWSSAGQTQRLEHRRDFVEHLASADLAHPRSALLVKVPETGSAAGTAAGLRERWVLAEAANWGRACELAEAQGAVGVLTVRSTDADGWMPKMIAGPPARAVPIIGVHPEVHRRLTEALDGGPVQVTGSMPLRQIATRGRNVYAGFPRLPGTETGAEASTGAYNPADGRRGGTAHGGQAGLRVLLSAHYDGVGDDPDRRLPAAADNASGVAAVLETARVLAAAAPSRVLELTVAFLDAEEAGAWGSAHHASTLPPDTLVINLDGAAQLHQAAAVEAGGPAHALLATLDQAARLTGVPLRAGAMASDNRRYAAAGLAAVGIGMGMPGYQTPAETPERVQADTLLAAARLLVATVGLLAAQAPA</sequence>